<feature type="region of interest" description="Disordered" evidence="1">
    <location>
        <begin position="485"/>
        <end position="504"/>
    </location>
</feature>
<keyword evidence="2" id="KW-0472">Membrane</keyword>
<reference evidence="6" key="2">
    <citation type="submission" date="2025-08" db="UniProtKB">
        <authorList>
            <consortium name="RefSeq"/>
        </authorList>
    </citation>
    <scope>IDENTIFICATION</scope>
    <source>
        <tissue evidence="6">Leaf</tissue>
    </source>
</reference>
<feature type="region of interest" description="Disordered" evidence="1">
    <location>
        <begin position="644"/>
        <end position="707"/>
    </location>
</feature>
<feature type="transmembrane region" description="Helical" evidence="2">
    <location>
        <begin position="173"/>
        <end position="195"/>
    </location>
</feature>
<feature type="compositionally biased region" description="Basic and acidic residues" evidence="1">
    <location>
        <begin position="644"/>
        <end position="654"/>
    </location>
</feature>
<proteinExistence type="predicted"/>
<feature type="domain" description="Zinc knuckle CX2CX4HX4C" evidence="4">
    <location>
        <begin position="377"/>
        <end position="420"/>
    </location>
</feature>
<feature type="transmembrane region" description="Helical" evidence="2">
    <location>
        <begin position="142"/>
        <end position="161"/>
    </location>
</feature>
<feature type="region of interest" description="Disordered" evidence="1">
    <location>
        <begin position="518"/>
        <end position="560"/>
    </location>
</feature>
<dbReference type="InterPro" id="IPR025836">
    <property type="entry name" value="Zn_knuckle_CX2CX4HX4C"/>
</dbReference>
<keyword evidence="5" id="KW-1185">Reference proteome</keyword>
<protein>
    <submittedName>
        <fullName evidence="6">Uncharacterized protein LOC104714873</fullName>
    </submittedName>
</protein>
<organism evidence="5 6">
    <name type="scientific">Camelina sativa</name>
    <name type="common">False flax</name>
    <name type="synonym">Myagrum sativum</name>
    <dbReference type="NCBI Taxonomy" id="90675"/>
    <lineage>
        <taxon>Eukaryota</taxon>
        <taxon>Viridiplantae</taxon>
        <taxon>Streptophyta</taxon>
        <taxon>Embryophyta</taxon>
        <taxon>Tracheophyta</taxon>
        <taxon>Spermatophyta</taxon>
        <taxon>Magnoliopsida</taxon>
        <taxon>eudicotyledons</taxon>
        <taxon>Gunneridae</taxon>
        <taxon>Pentapetalae</taxon>
        <taxon>rosids</taxon>
        <taxon>malvids</taxon>
        <taxon>Brassicales</taxon>
        <taxon>Brassicaceae</taxon>
        <taxon>Camelineae</taxon>
        <taxon>Camelina</taxon>
    </lineage>
</organism>
<dbReference type="Pfam" id="PF14111">
    <property type="entry name" value="DUF4283"/>
    <property type="match status" value="1"/>
</dbReference>
<feature type="compositionally biased region" description="Polar residues" evidence="1">
    <location>
        <begin position="671"/>
        <end position="682"/>
    </location>
</feature>
<dbReference type="PANTHER" id="PTHR31286">
    <property type="entry name" value="GLYCINE-RICH CELL WALL STRUCTURAL PROTEIN 1.8-LIKE"/>
    <property type="match status" value="1"/>
</dbReference>
<evidence type="ECO:0000313" key="5">
    <source>
        <dbReference type="Proteomes" id="UP000694864"/>
    </source>
</evidence>
<dbReference type="PANTHER" id="PTHR31286:SF178">
    <property type="entry name" value="DUF4283 DOMAIN-CONTAINING PROTEIN"/>
    <property type="match status" value="1"/>
</dbReference>
<evidence type="ECO:0000259" key="4">
    <source>
        <dbReference type="Pfam" id="PF14392"/>
    </source>
</evidence>
<gene>
    <name evidence="6" type="primary">LOC104714873</name>
</gene>
<keyword evidence="2" id="KW-1133">Transmembrane helix</keyword>
<feature type="compositionally biased region" description="Gly residues" evidence="1">
    <location>
        <begin position="488"/>
        <end position="497"/>
    </location>
</feature>
<dbReference type="InterPro" id="IPR040256">
    <property type="entry name" value="At4g02000-like"/>
</dbReference>
<dbReference type="Pfam" id="PF14392">
    <property type="entry name" value="zf-CCHC_4"/>
    <property type="match status" value="1"/>
</dbReference>
<name>A0ABM1QF32_CAMSA</name>
<reference evidence="5" key="1">
    <citation type="journal article" date="2014" name="Nat. Commun.">
        <title>The emerging biofuel crop Camelina sativa retains a highly undifferentiated hexaploid genome structure.</title>
        <authorList>
            <person name="Kagale S."/>
            <person name="Koh C."/>
            <person name="Nixon J."/>
            <person name="Bollina V."/>
            <person name="Clarke W.E."/>
            <person name="Tuteja R."/>
            <person name="Spillane C."/>
            <person name="Robinson S.J."/>
            <person name="Links M.G."/>
            <person name="Clarke C."/>
            <person name="Higgins E.E."/>
            <person name="Huebert T."/>
            <person name="Sharpe A.G."/>
            <person name="Parkin I.A."/>
        </authorList>
    </citation>
    <scope>NUCLEOTIDE SEQUENCE [LARGE SCALE GENOMIC DNA]</scope>
    <source>
        <strain evidence="5">cv. DH55</strain>
    </source>
</reference>
<evidence type="ECO:0000313" key="6">
    <source>
        <dbReference type="RefSeq" id="XP_019085370.1"/>
    </source>
</evidence>
<evidence type="ECO:0000259" key="3">
    <source>
        <dbReference type="Pfam" id="PF14111"/>
    </source>
</evidence>
<accession>A0ABM1QF32</accession>
<sequence length="707" mass="77811">MFDLVAFEGRGADLIRSLLVKDDRNQIGSLILSGPCLIPLDSDRDFCEDFMESSDFYDSVWFFLNTHIWGIEEIEIEDMVLLSGRDLWVLLAVISIGDSNEVFLRSSFSVWLGWGWGGSFSLDLRRFGSSLLDSGFCKDHLAFVWSILMDLLVGGIMFLVLVMCYEAGFQCRLIWLVGALMLRLDMIWSVAGISLPRFDFLHGVIVAAERVMAQLAFSKSKASLVRTDTVSISNSVLAQRIQQFSKTLIGRLMNSVCQSMDSLLANFPKIWKLEEKVVGADLGQGVFQFNFEEEEDILSVLQNGPYHFDGWMVSLVRWEPIISSSYPSAVNFWVKVAGIPMHLWEVATLEAIGKKLGRIQEVDEETGSLCVSVNGFNPLIFKMVVPFATGDEIMVSLEYEKLNGVCDHCFRITHASNVCPEVLKVNSVQGAEAKRDNRGGQRQVPVVKQEQQHNVGGWEKPRKHAKRALDFYSVESSEHGYFPQQRFGGNGPHGSGSHGPRHQDRFYGQVWGQKRSFGEASGREEGFRQGSQPGLGEVSGKASGFSLNRKGKGPAWPKPLFPVKQTAFEKQGSMQLVNIGGDSSFSDPHVVKDGEGAFLAMDFAVDNDDLLEDGEFGDISKSDHNTVQEGVSSATQGVMGLTDQGHEIQDDHVTDPQGDSANDPQGDGNKQKQAGKQGNNTAGGIPSDGGRLGKKGMGALPKPSART</sequence>
<feature type="domain" description="DUF4283" evidence="3">
    <location>
        <begin position="242"/>
        <end position="320"/>
    </location>
</feature>
<dbReference type="InterPro" id="IPR025558">
    <property type="entry name" value="DUF4283"/>
</dbReference>
<dbReference type="Proteomes" id="UP000694864">
    <property type="component" value="Chromosome 9"/>
</dbReference>
<keyword evidence="2" id="KW-0812">Transmembrane</keyword>
<evidence type="ECO:0000256" key="2">
    <source>
        <dbReference type="SAM" id="Phobius"/>
    </source>
</evidence>
<dbReference type="RefSeq" id="XP_019085370.1">
    <property type="nucleotide sequence ID" value="XM_019229825.1"/>
</dbReference>
<feature type="region of interest" description="Disordered" evidence="1">
    <location>
        <begin position="430"/>
        <end position="460"/>
    </location>
</feature>
<dbReference type="GeneID" id="104714873"/>
<evidence type="ECO:0000256" key="1">
    <source>
        <dbReference type="SAM" id="MobiDB-lite"/>
    </source>
</evidence>